<gene>
    <name evidence="4" type="ORF">E6K73_01395</name>
</gene>
<evidence type="ECO:0000313" key="5">
    <source>
        <dbReference type="Proteomes" id="UP000320184"/>
    </source>
</evidence>
<dbReference type="NCBIfam" id="TIGR00654">
    <property type="entry name" value="PhzF_family"/>
    <property type="match status" value="1"/>
</dbReference>
<sequence>MRIPIYQVDAFTGTVFSGNPAAVCPLDRWLADPVLQAIAAENNLSETAYFVRNGDGYDLRWFTPAHEIDLCGHATLATAFVIFERLDKNRLSLTFNTKSGPLTVRREAARLSMDFPARPPERCEAPPALESGLGKRPVETWKARDYMAVFASEEDVRSLRPDMEKLATLDLLGVIATAPGTEKDFVSRFFAPRAGVPEDPVTGSSHCTLIPYWSKRLSRPRLSARQVSARGGDLDCEHRGDRVVISGVAALFLEGTISV</sequence>
<dbReference type="InterPro" id="IPR003719">
    <property type="entry name" value="Phenazine_PhzF-like"/>
</dbReference>
<keyword evidence="2" id="KW-0413">Isomerase</keyword>
<comment type="similarity">
    <text evidence="1">Belongs to the PhzF family.</text>
</comment>
<dbReference type="GO" id="GO:0005737">
    <property type="term" value="C:cytoplasm"/>
    <property type="evidence" value="ECO:0007669"/>
    <property type="project" value="TreeGrafter"/>
</dbReference>
<dbReference type="PIRSF" id="PIRSF016184">
    <property type="entry name" value="PhzC_PhzF"/>
    <property type="match status" value="1"/>
</dbReference>
<dbReference type="SUPFAM" id="SSF54506">
    <property type="entry name" value="Diaminopimelate epimerase-like"/>
    <property type="match status" value="1"/>
</dbReference>
<dbReference type="EMBL" id="VBOT01000018">
    <property type="protein sequence ID" value="TMQ53391.1"/>
    <property type="molecule type" value="Genomic_DNA"/>
</dbReference>
<comment type="caution">
    <text evidence="4">The sequence shown here is derived from an EMBL/GenBank/DDBJ whole genome shotgun (WGS) entry which is preliminary data.</text>
</comment>
<protein>
    <submittedName>
        <fullName evidence="4">PhzF family phenazine biosynthesis protein</fullName>
    </submittedName>
</protein>
<organism evidence="4 5">
    <name type="scientific">Eiseniibacteriota bacterium</name>
    <dbReference type="NCBI Taxonomy" id="2212470"/>
    <lineage>
        <taxon>Bacteria</taxon>
        <taxon>Candidatus Eiseniibacteriota</taxon>
    </lineage>
</organism>
<feature type="active site" evidence="3">
    <location>
        <position position="46"/>
    </location>
</feature>
<dbReference type="PANTHER" id="PTHR13774:SF17">
    <property type="entry name" value="PHENAZINE BIOSYNTHESIS-LIKE DOMAIN-CONTAINING PROTEIN"/>
    <property type="match status" value="1"/>
</dbReference>
<name>A0A538SPU3_UNCEI</name>
<proteinExistence type="inferred from homology"/>
<evidence type="ECO:0000256" key="1">
    <source>
        <dbReference type="ARBA" id="ARBA00008270"/>
    </source>
</evidence>
<evidence type="ECO:0000256" key="3">
    <source>
        <dbReference type="PIRSR" id="PIRSR016184-1"/>
    </source>
</evidence>
<evidence type="ECO:0000256" key="2">
    <source>
        <dbReference type="ARBA" id="ARBA00023235"/>
    </source>
</evidence>
<dbReference type="AlphaFoldDB" id="A0A538SPU3"/>
<dbReference type="PANTHER" id="PTHR13774">
    <property type="entry name" value="PHENAZINE BIOSYNTHESIS PROTEIN"/>
    <property type="match status" value="1"/>
</dbReference>
<evidence type="ECO:0000313" key="4">
    <source>
        <dbReference type="EMBL" id="TMQ53391.1"/>
    </source>
</evidence>
<reference evidence="4 5" key="1">
    <citation type="journal article" date="2019" name="Nat. Microbiol.">
        <title>Mediterranean grassland soil C-N compound turnover is dependent on rainfall and depth, and is mediated by genomically divergent microorganisms.</title>
        <authorList>
            <person name="Diamond S."/>
            <person name="Andeer P.F."/>
            <person name="Li Z."/>
            <person name="Crits-Christoph A."/>
            <person name="Burstein D."/>
            <person name="Anantharaman K."/>
            <person name="Lane K.R."/>
            <person name="Thomas B.C."/>
            <person name="Pan C."/>
            <person name="Northen T.R."/>
            <person name="Banfield J.F."/>
        </authorList>
    </citation>
    <scope>NUCLEOTIDE SEQUENCE [LARGE SCALE GENOMIC DNA]</scope>
    <source>
        <strain evidence="4">WS_3</strain>
    </source>
</reference>
<accession>A0A538SPU3</accession>
<dbReference type="Gene3D" id="3.10.310.10">
    <property type="entry name" value="Diaminopimelate Epimerase, Chain A, domain 1"/>
    <property type="match status" value="2"/>
</dbReference>
<dbReference type="Proteomes" id="UP000320184">
    <property type="component" value="Unassembled WGS sequence"/>
</dbReference>
<dbReference type="GO" id="GO:0016853">
    <property type="term" value="F:isomerase activity"/>
    <property type="evidence" value="ECO:0007669"/>
    <property type="project" value="UniProtKB-KW"/>
</dbReference>
<dbReference type="Pfam" id="PF02567">
    <property type="entry name" value="PhzC-PhzF"/>
    <property type="match status" value="1"/>
</dbReference>